<name>A0A0L0QM79_VIRPA</name>
<organism evidence="4 5">
    <name type="scientific">Virgibacillus pantothenticus</name>
    <dbReference type="NCBI Taxonomy" id="1473"/>
    <lineage>
        <taxon>Bacteria</taxon>
        <taxon>Bacillati</taxon>
        <taxon>Bacillota</taxon>
        <taxon>Bacilli</taxon>
        <taxon>Bacillales</taxon>
        <taxon>Bacillaceae</taxon>
        <taxon>Virgibacillus</taxon>
    </lineage>
</organism>
<dbReference type="NCBIfam" id="TIGR01554">
    <property type="entry name" value="major_cap_HK97"/>
    <property type="match status" value="1"/>
</dbReference>
<dbReference type="RefSeq" id="WP_050352212.1">
    <property type="nucleotide sequence ID" value="NZ_CP073011.1"/>
</dbReference>
<proteinExistence type="predicted"/>
<dbReference type="InterPro" id="IPR054612">
    <property type="entry name" value="Phage_capsid-like_C"/>
</dbReference>
<evidence type="ECO:0000256" key="1">
    <source>
        <dbReference type="ARBA" id="ARBA00004328"/>
    </source>
</evidence>
<accession>A0A0L0QM79</accession>
<evidence type="ECO:0000313" key="4">
    <source>
        <dbReference type="EMBL" id="KNE19666.1"/>
    </source>
</evidence>
<gene>
    <name evidence="4" type="ORF">AFK71_14510</name>
</gene>
<comment type="caution">
    <text evidence="4">The sequence shown here is derived from an EMBL/GenBank/DDBJ whole genome shotgun (WGS) entry which is preliminary data.</text>
</comment>
<comment type="subcellular location">
    <subcellularLocation>
        <location evidence="1">Virion</location>
    </subcellularLocation>
</comment>
<feature type="region of interest" description="Disordered" evidence="2">
    <location>
        <begin position="76"/>
        <end position="96"/>
    </location>
</feature>
<evidence type="ECO:0000313" key="5">
    <source>
        <dbReference type="Proteomes" id="UP000036780"/>
    </source>
</evidence>
<keyword evidence="5" id="KW-1185">Reference proteome</keyword>
<evidence type="ECO:0000259" key="3">
    <source>
        <dbReference type="Pfam" id="PF05065"/>
    </source>
</evidence>
<sequence>MKKKVNQLKMHLQFFGDKTLYEMKQNMATIGQQLQKVESELAQKAVDPSASMEDIQKMQKSKEDLKARFDVIKEQHDQMETEQKAQFSQRKKQSFDGLNQDEKMVKAKAEFIRASVQGRPVSDEAKQLIAIPTGNETGGDKFLPTNMQKELVHEPFEKNQLREVAKTTAIKGLEVPKIAYSIDDDDFIDDNQVAKEIKLKGDTATFGRNKFKVKVKLSDTVVHGSDVELTTFVDNALRSGLAGKEKKDALAETAKAGLEHMSFFNETDVKRVQGADLYEAITNAIADLHEIFRDNAKVVMRFADYMKIVKALSNGNTSFFDAPPEKVLGKPVTFADGAVKPIVGDFNYFQINYDAMTYDSDKDVDKGNYLFVLTAWYDQQRLLDSAFRIAEVQETP</sequence>
<dbReference type="PATRIC" id="fig|1473.5.peg.1539"/>
<dbReference type="EMBL" id="LGTO01000007">
    <property type="protein sequence ID" value="KNE19666.1"/>
    <property type="molecule type" value="Genomic_DNA"/>
</dbReference>
<feature type="domain" description="Phage capsid-like C-terminal" evidence="3">
    <location>
        <begin position="142"/>
        <end position="388"/>
    </location>
</feature>
<dbReference type="Proteomes" id="UP000036780">
    <property type="component" value="Unassembled WGS sequence"/>
</dbReference>
<dbReference type="AlphaFoldDB" id="A0A0L0QM79"/>
<reference evidence="5" key="1">
    <citation type="submission" date="2015-07" db="EMBL/GenBank/DDBJ databases">
        <title>Fjat-10053 dsm26.</title>
        <authorList>
            <person name="Liu B."/>
            <person name="Wang J."/>
            <person name="Zhu Y."/>
            <person name="Liu G."/>
            <person name="Chen Q."/>
            <person name="Chen Z."/>
            <person name="Lan J."/>
            <person name="Che J."/>
            <person name="Ge C."/>
            <person name="Shi H."/>
            <person name="Pan Z."/>
            <person name="Liu X."/>
        </authorList>
    </citation>
    <scope>NUCLEOTIDE SEQUENCE [LARGE SCALE GENOMIC DNA]</scope>
    <source>
        <strain evidence="5">DSM 26</strain>
    </source>
</reference>
<dbReference type="SUPFAM" id="SSF56563">
    <property type="entry name" value="Major capsid protein gp5"/>
    <property type="match status" value="1"/>
</dbReference>
<dbReference type="InterPro" id="IPR024455">
    <property type="entry name" value="Phage_capsid"/>
</dbReference>
<protein>
    <submittedName>
        <fullName evidence="4">Phage capsid protein</fullName>
    </submittedName>
</protein>
<dbReference type="GeneID" id="66871296"/>
<dbReference type="Pfam" id="PF05065">
    <property type="entry name" value="Phage_capsid"/>
    <property type="match status" value="1"/>
</dbReference>
<evidence type="ECO:0000256" key="2">
    <source>
        <dbReference type="SAM" id="MobiDB-lite"/>
    </source>
</evidence>